<dbReference type="Proteomes" id="UP000052020">
    <property type="component" value="Unassembled WGS sequence"/>
</dbReference>
<feature type="region of interest" description="Disordered" evidence="1">
    <location>
        <begin position="612"/>
        <end position="634"/>
    </location>
</feature>
<sequence>MTRQLWLLIGVFVGLSAVVARAGAAPQILEPEPSQEFDVIGSLRLGDDGFGKSVLTITLGQHRALRMERDSAAILTIDDGKNTAIAGPVPIAAAPGKSATFALKRRRLEISLLWNQQTVLRAADAAPRTGAISYELTGKGIKIDRIRYQPVEPIYHCDDFSRVSERIGDWDRPAGSWWLSTSRNLDRSANGFWYATSSEGGEHSTAITGYPFWDRYSFEAAVHPGRDTQAVGLYAYYCDPDNHLLFRWTGNDPADGGRRELIETVAGRPTVIASEPGGFVRSPYQWYALRLNVGDRQVQALIDGVVVLTGPIRLGQGRVGLHAEQTTQCFYDDIVVRSWRAVSDDFRDAAIWQWEKRGGWQASDGGQELHGRGEAEATLGDARWMDYRFLIEMRRGSGAAGVYLARRGPDDYWLLRADDNGVELRRAAGGEQTVVARSDRPLAEGQWQSLSLSVRGDYVAAVLPDGSLLDDMSDQPAAGVVGLVVERGEAEFRRPRVFFYQQPGPAEPVAMDLAVDPGMRLLAPGSYRWHQSENPTAQGDPLWWHDSDFFGDVTVTCHIEDPLTQSGRVVLALSADRDDLAGGPRLEITHQPGQPSMTLALKQADETFASADYTPAPAEPGAEGAQEPEPGAIIGTPFSLRRQGRFLVVSADDEDLIRYRAEEADRQATKVLFSSRAIFAPIGLVTVDSDASNRVYLFGAAPTEWAVDGGVWGVQQRWDCEPTWSFYGGWDQRIAAAWGKQPISGDFTISYYCAPRRDEEERLLPLPMYDSRFRDMNVTACGDGHNVGSGYALLFGGWGNSRTALLKNGRVVAESRNLRVTPGVETHRDWAYARMERRGSDITVYVRQIDHKVGSRTIWAVVEALTYHDPDPIPGGHVAFWTRNNALILGRVDIAAQNWRQLAKPFPIAAATKVIEETSCRLPLRVVAESHPVEHNDFERALGECQGRPWEIGGIASLEADPTGGHCLRAINAGPSGNLATVLLDHPIDVSQFRRLCFDYRAPAGARVNLYLRISNNSYHGRGASDWRVPAQVRRLGQWAEIVLNGEESGWCPAVGRVDGFVADDRWHHAEVDLAPLVGGEGGDERPAPEIIIDGSWDLSDIDLGRLIRRAAKPRHQVHEIVIGDLSGDWTEQWYGFQGLPAGTTIYLDNLALIGPGPRQIKVTWSPAAETGAVPFFDPAVETPVALSIPIGPAIVGYSVVLDRQADTTPPEKVTTKETEAELEATDDGLWFVHVRAKADDGTWGDACHLPIWVGPTDAKPAASLFGGRGA</sequence>
<dbReference type="Gene3D" id="2.60.120.560">
    <property type="entry name" value="Exo-inulinase, domain 1"/>
    <property type="match status" value="2"/>
</dbReference>
<evidence type="ECO:0000313" key="3">
    <source>
        <dbReference type="Proteomes" id="UP000052020"/>
    </source>
</evidence>
<gene>
    <name evidence="2" type="ORF">AMK68_00590</name>
</gene>
<comment type="caution">
    <text evidence="2">The sequence shown here is derived from an EMBL/GenBank/DDBJ whole genome shotgun (WGS) entry which is preliminary data.</text>
</comment>
<protein>
    <recommendedName>
        <fullName evidence="4">3-keto-disaccharide hydrolase domain-containing protein</fullName>
    </recommendedName>
</protein>
<evidence type="ECO:0008006" key="4">
    <source>
        <dbReference type="Google" id="ProtNLM"/>
    </source>
</evidence>
<organism evidence="2 3">
    <name type="scientific">candidate division KD3-62 bacterium DG_56</name>
    <dbReference type="NCBI Taxonomy" id="1704032"/>
    <lineage>
        <taxon>Bacteria</taxon>
        <taxon>candidate division KD3-62</taxon>
    </lineage>
</organism>
<accession>A0A0S7XSA2</accession>
<evidence type="ECO:0000313" key="2">
    <source>
        <dbReference type="EMBL" id="KPJ64780.1"/>
    </source>
</evidence>
<feature type="compositionally biased region" description="Low complexity" evidence="1">
    <location>
        <begin position="615"/>
        <end position="632"/>
    </location>
</feature>
<evidence type="ECO:0000256" key="1">
    <source>
        <dbReference type="SAM" id="MobiDB-lite"/>
    </source>
</evidence>
<reference evidence="2 3" key="1">
    <citation type="journal article" date="2015" name="Microbiome">
        <title>Genomic resolution of linkages in carbon, nitrogen, and sulfur cycling among widespread estuary sediment bacteria.</title>
        <authorList>
            <person name="Baker B.J."/>
            <person name="Lazar C.S."/>
            <person name="Teske A.P."/>
            <person name="Dick G.J."/>
        </authorList>
    </citation>
    <scope>NUCLEOTIDE SEQUENCE [LARGE SCALE GENOMIC DNA]</scope>
    <source>
        <strain evidence="2">DG_56</strain>
    </source>
</reference>
<dbReference type="AlphaFoldDB" id="A0A0S7XSA2"/>
<dbReference type="EMBL" id="LIZY01000007">
    <property type="protein sequence ID" value="KPJ64780.1"/>
    <property type="molecule type" value="Genomic_DNA"/>
</dbReference>
<name>A0A0S7XSA2_9BACT</name>
<proteinExistence type="predicted"/>